<dbReference type="OrthoDB" id="8452771at2"/>
<dbReference type="SUPFAM" id="SSF53649">
    <property type="entry name" value="Alkaline phosphatase-like"/>
    <property type="match status" value="1"/>
</dbReference>
<keyword evidence="2" id="KW-0472">Membrane</keyword>
<dbReference type="InterPro" id="IPR000917">
    <property type="entry name" value="Sulfatase_N"/>
</dbReference>
<protein>
    <submittedName>
        <fullName evidence="4">Sulfatase</fullName>
    </submittedName>
</protein>
<dbReference type="InterPro" id="IPR017850">
    <property type="entry name" value="Alkaline_phosphatase_core_sf"/>
</dbReference>
<name>A0A1E2S2X4_9HYPH</name>
<evidence type="ECO:0000313" key="4">
    <source>
        <dbReference type="EMBL" id="ODA68679.1"/>
    </source>
</evidence>
<proteinExistence type="predicted"/>
<reference evidence="4 5" key="1">
    <citation type="submission" date="2016-07" db="EMBL/GenBank/DDBJ databases">
        <title>Draft genome sequence of Methyloligella halotolerans C2T (VKM B-2706T=CCUG 61687T=DSM 25045T), a halotolerant polyhydroxybutyrate accumulating methylotroph.</title>
        <authorList>
            <person name="Vasilenko O.V."/>
            <person name="Doronina N.V."/>
            <person name="Poroshina M.N."/>
            <person name="Tarlachkov S.V."/>
            <person name="Trotsenko Y.A."/>
        </authorList>
    </citation>
    <scope>NUCLEOTIDE SEQUENCE [LARGE SCALE GENOMIC DNA]</scope>
    <source>
        <strain evidence="4 5">VKM B-2706</strain>
    </source>
</reference>
<dbReference type="Pfam" id="PF00884">
    <property type="entry name" value="Sulfatase"/>
    <property type="match status" value="1"/>
</dbReference>
<feature type="transmembrane region" description="Helical" evidence="2">
    <location>
        <begin position="98"/>
        <end position="120"/>
    </location>
</feature>
<feature type="transmembrane region" description="Helical" evidence="2">
    <location>
        <begin position="70"/>
        <end position="86"/>
    </location>
</feature>
<evidence type="ECO:0000313" key="5">
    <source>
        <dbReference type="Proteomes" id="UP000095087"/>
    </source>
</evidence>
<dbReference type="RefSeq" id="WP_083226374.1">
    <property type="nucleotide sequence ID" value="NZ_MASI01000001.1"/>
</dbReference>
<dbReference type="Proteomes" id="UP000095087">
    <property type="component" value="Unassembled WGS sequence"/>
</dbReference>
<dbReference type="EMBL" id="MASI01000001">
    <property type="protein sequence ID" value="ODA68679.1"/>
    <property type="molecule type" value="Genomic_DNA"/>
</dbReference>
<organism evidence="4 5">
    <name type="scientific">Methyloligella halotolerans</name>
    <dbReference type="NCBI Taxonomy" id="1177755"/>
    <lineage>
        <taxon>Bacteria</taxon>
        <taxon>Pseudomonadati</taxon>
        <taxon>Pseudomonadota</taxon>
        <taxon>Alphaproteobacteria</taxon>
        <taxon>Hyphomicrobiales</taxon>
        <taxon>Hyphomicrobiaceae</taxon>
        <taxon>Methyloligella</taxon>
    </lineage>
</organism>
<evidence type="ECO:0000256" key="1">
    <source>
        <dbReference type="SAM" id="MobiDB-lite"/>
    </source>
</evidence>
<feature type="region of interest" description="Disordered" evidence="1">
    <location>
        <begin position="553"/>
        <end position="572"/>
    </location>
</feature>
<gene>
    <name evidence="4" type="ORF">A7A08_00511</name>
</gene>
<feature type="transmembrane region" description="Helical" evidence="2">
    <location>
        <begin position="40"/>
        <end position="63"/>
    </location>
</feature>
<keyword evidence="2" id="KW-1133">Transmembrane helix</keyword>
<evidence type="ECO:0000259" key="3">
    <source>
        <dbReference type="Pfam" id="PF00884"/>
    </source>
</evidence>
<accession>A0A1E2S2X4</accession>
<sequence>MWGSRSAVFVSALALAASLFLLMPSPLFQQAPEGIDLAFGNFYLIGALVSLAVALPLIGLGLLVPRLSRVYVVLALAIAIKALLFASDVPVLDGDAEFTPFLTMSGIWSLLALLLALGIAAVAVYRFGVGGGLVLVVVLALTLQPLLNERNWSFEPEAFETEGDPPTEFMTFSKQNENILIVLVDTFSSDVFAEVMEENDGLREAMQGFTYFYNTLTYSPYTMMSMMTIYSGRPYEGGTIRDYYAKARDDSMFADFEAKGGRTQLAGFKLAGLCPAQKCWSETQVASFSPATDSAVTYAELLEIGALRVLPTFAHEWMYNGGKGHIRGYIDARLQGRAALSAEAMASFADSLTAGDVPPTLKFFHLMTTHSPLVLDDDCDVVSERDHARENYKAQLVCAVRGFTELLDAMKRAGVYDNTTIVLLGDHGGSVTKSEDKRFFDVVSSASGPLGRLTPVLAIKPKDDEEPFTLSGVPARLPDLRATLCAIAIGCDGKAPGENIFALQPDPDRKRDFIDYDNGSVSRYVGKHGQPEEGSFVEYTFGGTLDSVRKAYDRSRVTGKNAAGDDGDTGDD</sequence>
<dbReference type="AlphaFoldDB" id="A0A1E2S2X4"/>
<dbReference type="Gene3D" id="3.40.720.10">
    <property type="entry name" value="Alkaline Phosphatase, subunit A"/>
    <property type="match status" value="1"/>
</dbReference>
<evidence type="ECO:0000256" key="2">
    <source>
        <dbReference type="SAM" id="Phobius"/>
    </source>
</evidence>
<keyword evidence="2" id="KW-0812">Transmembrane</keyword>
<keyword evidence="5" id="KW-1185">Reference proteome</keyword>
<feature type="domain" description="Sulfatase N-terminal" evidence="3">
    <location>
        <begin position="178"/>
        <end position="432"/>
    </location>
</feature>
<feature type="transmembrane region" description="Helical" evidence="2">
    <location>
        <begin position="127"/>
        <end position="147"/>
    </location>
</feature>
<dbReference type="STRING" id="1177755.A7A08_00511"/>
<comment type="caution">
    <text evidence="4">The sequence shown here is derived from an EMBL/GenBank/DDBJ whole genome shotgun (WGS) entry which is preliminary data.</text>
</comment>